<keyword evidence="1" id="KW-0472">Membrane</keyword>
<feature type="transmembrane region" description="Helical" evidence="1">
    <location>
        <begin position="153"/>
        <end position="170"/>
    </location>
</feature>
<keyword evidence="1" id="KW-1133">Transmembrane helix</keyword>
<protein>
    <recommendedName>
        <fullName evidence="4">PepSY domain-containing protein</fullName>
    </recommendedName>
</protein>
<name>A0AAV3U154_9ALTE</name>
<comment type="caution">
    <text evidence="2">The sequence shown here is derived from an EMBL/GenBank/DDBJ whole genome shotgun (WGS) entry which is preliminary data.</text>
</comment>
<keyword evidence="1" id="KW-0812">Transmembrane</keyword>
<gene>
    <name evidence="2" type="ORF">GCM10025791_17980</name>
</gene>
<feature type="transmembrane region" description="Helical" evidence="1">
    <location>
        <begin position="16"/>
        <end position="37"/>
    </location>
</feature>
<evidence type="ECO:0000256" key="1">
    <source>
        <dbReference type="SAM" id="Phobius"/>
    </source>
</evidence>
<evidence type="ECO:0000313" key="3">
    <source>
        <dbReference type="Proteomes" id="UP001409585"/>
    </source>
</evidence>
<dbReference type="EMBL" id="BAABLX010000011">
    <property type="protein sequence ID" value="GAA4940116.1"/>
    <property type="molecule type" value="Genomic_DNA"/>
</dbReference>
<accession>A0AAV3U154</accession>
<organism evidence="2 3">
    <name type="scientific">Halioxenophilus aromaticivorans</name>
    <dbReference type="NCBI Taxonomy" id="1306992"/>
    <lineage>
        <taxon>Bacteria</taxon>
        <taxon>Pseudomonadati</taxon>
        <taxon>Pseudomonadota</taxon>
        <taxon>Gammaproteobacteria</taxon>
        <taxon>Alteromonadales</taxon>
        <taxon>Alteromonadaceae</taxon>
        <taxon>Halioxenophilus</taxon>
    </lineage>
</organism>
<dbReference type="RefSeq" id="WP_345420432.1">
    <property type="nucleotide sequence ID" value="NZ_AP031496.1"/>
</dbReference>
<sequence length="171" mass="18848">MASPAFHSAFRKYHRWLGFFLAGVMTLYALSGVLLIFRTTDVLKFEQTEQKQLAPGLSGDALGPELRLRGFKVNEETTTLITFKEGQYNKESGLATVTRKDYPAAIAKVVGMHKATTNSPLFFLNIAFGAALLFFSVSAFLMFMPRVPQFKNGLKIAAGGFLLALLVVIFS</sequence>
<keyword evidence="3" id="KW-1185">Reference proteome</keyword>
<reference evidence="3" key="1">
    <citation type="journal article" date="2019" name="Int. J. Syst. Evol. Microbiol.">
        <title>The Global Catalogue of Microorganisms (GCM) 10K type strain sequencing project: providing services to taxonomists for standard genome sequencing and annotation.</title>
        <authorList>
            <consortium name="The Broad Institute Genomics Platform"/>
            <consortium name="The Broad Institute Genome Sequencing Center for Infectious Disease"/>
            <person name="Wu L."/>
            <person name="Ma J."/>
        </authorList>
    </citation>
    <scope>NUCLEOTIDE SEQUENCE [LARGE SCALE GENOMIC DNA]</scope>
    <source>
        <strain evidence="3">JCM 19134</strain>
    </source>
</reference>
<feature type="transmembrane region" description="Helical" evidence="1">
    <location>
        <begin position="121"/>
        <end position="141"/>
    </location>
</feature>
<proteinExistence type="predicted"/>
<dbReference type="AlphaFoldDB" id="A0AAV3U154"/>
<evidence type="ECO:0008006" key="4">
    <source>
        <dbReference type="Google" id="ProtNLM"/>
    </source>
</evidence>
<dbReference type="Proteomes" id="UP001409585">
    <property type="component" value="Unassembled WGS sequence"/>
</dbReference>
<evidence type="ECO:0000313" key="2">
    <source>
        <dbReference type="EMBL" id="GAA4940116.1"/>
    </source>
</evidence>